<comment type="caution">
    <text evidence="5">The sequence shown here is derived from an EMBL/GenBank/DDBJ whole genome shotgun (WGS) entry which is preliminary data.</text>
</comment>
<protein>
    <recommendedName>
        <fullName evidence="2">3-phytase</fullName>
        <ecNumber evidence="2">3.1.3.8</ecNumber>
    </recommendedName>
</protein>
<feature type="compositionally biased region" description="Low complexity" evidence="4">
    <location>
        <begin position="412"/>
        <end position="427"/>
    </location>
</feature>
<sequence>MSTLEPRPAYTDAELAQLYPAQLQLQLVQILLRHGERTPVTPRFQNTGLPAFWPYCTVARHLRSAVLDPDTSGSSVDPKFSTLAWQRRVETFGRNDAPVVAVGPRSELDSICDLGMLTDRGRETTTALGRRLRHLYVDRLGFLPPAINDDTAASLYLRATPIPRALESLQQTLHGLYPSHTRAADLAPLTILGRNMNDETLFPNEGTCRRFAALARAFADRTAQRWNSSDDMAYLTRKLGRYMDPANPVVAVDGHPRLSGIMDSMNATAAHGPETRLPREFYDPEVKRIIETIGVEEWYSGYRESQEYRALGIGGLLGDIVSRMVASADGVDTNSPSRPGSSGIRFGLSGCHDTTLAGVLASLGAFGNDKWPPFTSHVALELFRHAGKPAPSYPSRSSSASSWLPSFLGGTSSASSSPYTSSVGSNGALAAKRTPDLSDADRARLDGYYVRIRYNDQPVTIPGCKVAGNHLPGDESFCTLTAFKSIVDKFTPTDWKRQCRSNHDAPAFPAKIEPSGF</sequence>
<gene>
    <name evidence="5" type="ORF">GMORB2_6793</name>
</gene>
<dbReference type="GeneID" id="55973016"/>
<comment type="similarity">
    <text evidence="1">Belongs to the histidine acid phosphatase family.</text>
</comment>
<keyword evidence="3" id="KW-0378">Hydrolase</keyword>
<dbReference type="GO" id="GO:0016158">
    <property type="term" value="F:inositol hexakisphosphate 3-phosphatase activity"/>
    <property type="evidence" value="ECO:0007669"/>
    <property type="project" value="UniProtKB-EC"/>
</dbReference>
<evidence type="ECO:0000256" key="1">
    <source>
        <dbReference type="ARBA" id="ARBA00005375"/>
    </source>
</evidence>
<dbReference type="SUPFAM" id="SSF53254">
    <property type="entry name" value="Phosphoglycerate mutase-like"/>
    <property type="match status" value="1"/>
</dbReference>
<name>A0A9P5D0Y3_9HYPO</name>
<evidence type="ECO:0000313" key="5">
    <source>
        <dbReference type="EMBL" id="KAF4123243.1"/>
    </source>
</evidence>
<dbReference type="EMBL" id="JAANYQ010000007">
    <property type="protein sequence ID" value="KAF4123243.1"/>
    <property type="molecule type" value="Genomic_DNA"/>
</dbReference>
<dbReference type="InterPro" id="IPR050645">
    <property type="entry name" value="Histidine_acid_phosphatase"/>
</dbReference>
<proteinExistence type="inferred from homology"/>
<dbReference type="PANTHER" id="PTHR11567:SF110">
    <property type="entry name" value="2-PHOSPHOXYLOSE PHOSPHATASE 1"/>
    <property type="match status" value="1"/>
</dbReference>
<dbReference type="InterPro" id="IPR033379">
    <property type="entry name" value="Acid_Pase_AS"/>
</dbReference>
<dbReference type="CDD" id="cd07061">
    <property type="entry name" value="HP_HAP_like"/>
    <property type="match status" value="1"/>
</dbReference>
<accession>A0A9P5D0Y3</accession>
<dbReference type="InterPro" id="IPR000560">
    <property type="entry name" value="His_Pase_clade-2"/>
</dbReference>
<dbReference type="Gene3D" id="3.40.50.1240">
    <property type="entry name" value="Phosphoglycerate mutase-like"/>
    <property type="match status" value="1"/>
</dbReference>
<dbReference type="Proteomes" id="UP000749293">
    <property type="component" value="Unassembled WGS sequence"/>
</dbReference>
<dbReference type="OrthoDB" id="10257284at2759"/>
<keyword evidence="6" id="KW-1185">Reference proteome</keyword>
<organism evidence="5 6">
    <name type="scientific">Geosmithia morbida</name>
    <dbReference type="NCBI Taxonomy" id="1094350"/>
    <lineage>
        <taxon>Eukaryota</taxon>
        <taxon>Fungi</taxon>
        <taxon>Dikarya</taxon>
        <taxon>Ascomycota</taxon>
        <taxon>Pezizomycotina</taxon>
        <taxon>Sordariomycetes</taxon>
        <taxon>Hypocreomycetidae</taxon>
        <taxon>Hypocreales</taxon>
        <taxon>Bionectriaceae</taxon>
        <taxon>Geosmithia</taxon>
    </lineage>
</organism>
<feature type="region of interest" description="Disordered" evidence="4">
    <location>
        <begin position="412"/>
        <end position="435"/>
    </location>
</feature>
<dbReference type="AlphaFoldDB" id="A0A9P5D0Y3"/>
<dbReference type="RefSeq" id="XP_035321895.1">
    <property type="nucleotide sequence ID" value="XM_035468761.1"/>
</dbReference>
<dbReference type="Pfam" id="PF00328">
    <property type="entry name" value="His_Phos_2"/>
    <property type="match status" value="1"/>
</dbReference>
<dbReference type="PANTHER" id="PTHR11567">
    <property type="entry name" value="ACID PHOSPHATASE-RELATED"/>
    <property type="match status" value="1"/>
</dbReference>
<dbReference type="EC" id="3.1.3.8" evidence="2"/>
<reference evidence="5" key="1">
    <citation type="submission" date="2020-03" db="EMBL/GenBank/DDBJ databases">
        <title>Site-based positive gene gene selection in Geosmithia morbida across the United States reveals a broad range of putative effectors and factors for local host and environmental adapation.</title>
        <authorList>
            <person name="Onufrak A."/>
            <person name="Murdoch R.W."/>
            <person name="Gazis R."/>
            <person name="Huff M."/>
            <person name="Staton M."/>
            <person name="Klingeman W."/>
            <person name="Hadziabdic D."/>
        </authorList>
    </citation>
    <scope>NUCLEOTIDE SEQUENCE</scope>
    <source>
        <strain evidence="5">1262</strain>
    </source>
</reference>
<dbReference type="PROSITE" id="PS00616">
    <property type="entry name" value="HIS_ACID_PHOSPHAT_1"/>
    <property type="match status" value="1"/>
</dbReference>
<evidence type="ECO:0000256" key="4">
    <source>
        <dbReference type="SAM" id="MobiDB-lite"/>
    </source>
</evidence>
<evidence type="ECO:0000256" key="2">
    <source>
        <dbReference type="ARBA" id="ARBA00012632"/>
    </source>
</evidence>
<evidence type="ECO:0000313" key="6">
    <source>
        <dbReference type="Proteomes" id="UP000749293"/>
    </source>
</evidence>
<evidence type="ECO:0000256" key="3">
    <source>
        <dbReference type="ARBA" id="ARBA00022801"/>
    </source>
</evidence>
<dbReference type="InterPro" id="IPR029033">
    <property type="entry name" value="His_PPase_superfam"/>
</dbReference>